<feature type="compositionally biased region" description="Low complexity" evidence="10">
    <location>
        <begin position="39"/>
        <end position="48"/>
    </location>
</feature>
<dbReference type="Pfam" id="PF22042">
    <property type="entry name" value="EF-G_D2"/>
    <property type="match status" value="1"/>
</dbReference>
<dbReference type="SUPFAM" id="SSF52156">
    <property type="entry name" value="Initiation factor IF2/eIF5b, domain 3"/>
    <property type="match status" value="1"/>
</dbReference>
<dbReference type="InterPro" id="IPR027417">
    <property type="entry name" value="P-loop_NTPase"/>
</dbReference>
<feature type="region of interest" description="G-domain" evidence="8">
    <location>
        <begin position="219"/>
        <end position="367"/>
    </location>
</feature>
<comment type="subcellular location">
    <subcellularLocation>
        <location evidence="8">Cytoplasm</location>
    </subcellularLocation>
</comment>
<dbReference type="Proteomes" id="UP000604083">
    <property type="component" value="Unassembled WGS sequence"/>
</dbReference>
<dbReference type="RefSeq" id="WP_200391315.1">
    <property type="nucleotide sequence ID" value="NZ_JAENIO010000014.1"/>
</dbReference>
<keyword evidence="5 8" id="KW-0648">Protein biosynthesis</keyword>
<dbReference type="Pfam" id="PF11987">
    <property type="entry name" value="IF-2"/>
    <property type="match status" value="1"/>
</dbReference>
<dbReference type="Pfam" id="PF04760">
    <property type="entry name" value="IF2_N"/>
    <property type="match status" value="1"/>
</dbReference>
<evidence type="ECO:0000259" key="11">
    <source>
        <dbReference type="PROSITE" id="PS51722"/>
    </source>
</evidence>
<dbReference type="SUPFAM" id="SSF52540">
    <property type="entry name" value="P-loop containing nucleoside triphosphate hydrolases"/>
    <property type="match status" value="1"/>
</dbReference>
<name>A0A934VKQ2_9BACT</name>
<dbReference type="InterPro" id="IPR000178">
    <property type="entry name" value="TF_IF2_bacterial-like"/>
</dbReference>
<dbReference type="FunFam" id="2.40.30.10:FF:000008">
    <property type="entry name" value="Translation initiation factor IF-2"/>
    <property type="match status" value="1"/>
</dbReference>
<evidence type="ECO:0000256" key="3">
    <source>
        <dbReference type="ARBA" id="ARBA00022540"/>
    </source>
</evidence>
<feature type="region of interest" description="Disordered" evidence="10">
    <location>
        <begin position="90"/>
        <end position="122"/>
    </location>
</feature>
<dbReference type="CDD" id="cd03702">
    <property type="entry name" value="IF2_mtIF2_II"/>
    <property type="match status" value="1"/>
</dbReference>
<keyword evidence="13" id="KW-1185">Reference proteome</keyword>
<dbReference type="GO" id="GO:0003924">
    <property type="term" value="F:GTPase activity"/>
    <property type="evidence" value="ECO:0007669"/>
    <property type="project" value="UniProtKB-UniRule"/>
</dbReference>
<dbReference type="Pfam" id="PF00009">
    <property type="entry name" value="GTP_EFTU"/>
    <property type="match status" value="1"/>
</dbReference>
<accession>A0A934VKQ2</accession>
<evidence type="ECO:0000256" key="7">
    <source>
        <dbReference type="ARBA" id="ARBA00025162"/>
    </source>
</evidence>
<dbReference type="InterPro" id="IPR000795">
    <property type="entry name" value="T_Tr_GTP-bd_dom"/>
</dbReference>
<comment type="caution">
    <text evidence="12">The sequence shown here is derived from an EMBL/GenBank/DDBJ whole genome shotgun (WGS) entry which is preliminary data.</text>
</comment>
<dbReference type="InterPro" id="IPR015760">
    <property type="entry name" value="TIF_IF2"/>
</dbReference>
<organism evidence="12 13">
    <name type="scientific">Roseibacillus ishigakijimensis</name>
    <dbReference type="NCBI Taxonomy" id="454146"/>
    <lineage>
        <taxon>Bacteria</taxon>
        <taxon>Pseudomonadati</taxon>
        <taxon>Verrucomicrobiota</taxon>
        <taxon>Verrucomicrobiia</taxon>
        <taxon>Verrucomicrobiales</taxon>
        <taxon>Verrucomicrobiaceae</taxon>
        <taxon>Roseibacillus</taxon>
    </lineage>
</organism>
<feature type="compositionally biased region" description="Low complexity" evidence="10">
    <location>
        <begin position="109"/>
        <end position="119"/>
    </location>
</feature>
<dbReference type="GO" id="GO:0003743">
    <property type="term" value="F:translation initiation factor activity"/>
    <property type="evidence" value="ECO:0007669"/>
    <property type="project" value="UniProtKB-UniRule"/>
</dbReference>
<gene>
    <name evidence="8 12" type="primary">infB</name>
    <name evidence="12" type="ORF">JIN78_07420</name>
</gene>
<reference evidence="12" key="1">
    <citation type="submission" date="2021-01" db="EMBL/GenBank/DDBJ databases">
        <title>Modified the classification status of verrucomicrobia.</title>
        <authorList>
            <person name="Feng X."/>
        </authorList>
    </citation>
    <scope>NUCLEOTIDE SEQUENCE</scope>
    <source>
        <strain evidence="12">KCTC 12986</strain>
    </source>
</reference>
<dbReference type="SUPFAM" id="SSF50447">
    <property type="entry name" value="Translation proteins"/>
    <property type="match status" value="2"/>
</dbReference>
<evidence type="ECO:0000256" key="8">
    <source>
        <dbReference type="HAMAP-Rule" id="MF_00100"/>
    </source>
</evidence>
<dbReference type="PANTHER" id="PTHR43381:SF5">
    <property type="entry name" value="TR-TYPE G DOMAIN-CONTAINING PROTEIN"/>
    <property type="match status" value="1"/>
</dbReference>
<dbReference type="InterPro" id="IPR044145">
    <property type="entry name" value="IF2_II"/>
</dbReference>
<evidence type="ECO:0000256" key="1">
    <source>
        <dbReference type="ARBA" id="ARBA00007733"/>
    </source>
</evidence>
<dbReference type="CDD" id="cd01887">
    <property type="entry name" value="IF2_eIF5B"/>
    <property type="match status" value="1"/>
</dbReference>
<dbReference type="FunFam" id="2.40.30.10:FF:000054">
    <property type="entry name" value="Translation initiation factor IF-2"/>
    <property type="match status" value="1"/>
</dbReference>
<dbReference type="PANTHER" id="PTHR43381">
    <property type="entry name" value="TRANSLATION INITIATION FACTOR IF-2-RELATED"/>
    <property type="match status" value="1"/>
</dbReference>
<dbReference type="GO" id="GO:0005829">
    <property type="term" value="C:cytosol"/>
    <property type="evidence" value="ECO:0007669"/>
    <property type="project" value="TreeGrafter"/>
</dbReference>
<dbReference type="FunFam" id="3.40.50.10050:FF:000001">
    <property type="entry name" value="Translation initiation factor IF-2"/>
    <property type="match status" value="1"/>
</dbReference>
<dbReference type="NCBIfam" id="TIGR00231">
    <property type="entry name" value="small_GTP"/>
    <property type="match status" value="1"/>
</dbReference>
<evidence type="ECO:0000313" key="12">
    <source>
        <dbReference type="EMBL" id="MBK1833884.1"/>
    </source>
</evidence>
<dbReference type="FunFam" id="3.40.50.300:FF:000019">
    <property type="entry name" value="Translation initiation factor IF-2"/>
    <property type="match status" value="1"/>
</dbReference>
<dbReference type="InterPro" id="IPR023115">
    <property type="entry name" value="TIF_IF2_dom3"/>
</dbReference>
<feature type="domain" description="Tr-type G" evidence="11">
    <location>
        <begin position="216"/>
        <end position="385"/>
    </location>
</feature>
<dbReference type="InterPro" id="IPR006847">
    <property type="entry name" value="IF2_N"/>
</dbReference>
<feature type="compositionally biased region" description="Basic and acidic residues" evidence="10">
    <location>
        <begin position="97"/>
        <end position="107"/>
    </location>
</feature>
<dbReference type="PROSITE" id="PS51722">
    <property type="entry name" value="G_TR_2"/>
    <property type="match status" value="1"/>
</dbReference>
<dbReference type="InterPro" id="IPR005225">
    <property type="entry name" value="Small_GTP-bd"/>
</dbReference>
<dbReference type="InterPro" id="IPR009000">
    <property type="entry name" value="Transl_B-barrel_sf"/>
</dbReference>
<feature type="binding site" evidence="8">
    <location>
        <begin position="271"/>
        <end position="275"/>
    </location>
    <ligand>
        <name>GTP</name>
        <dbReference type="ChEBI" id="CHEBI:37565"/>
    </ligand>
</feature>
<comment type="similarity">
    <text evidence="1 8 9">Belongs to the TRAFAC class translation factor GTPase superfamily. Classic translation factor GTPase family. IF-2 subfamily.</text>
</comment>
<keyword evidence="3 8" id="KW-0396">Initiation factor</keyword>
<evidence type="ECO:0000256" key="10">
    <source>
        <dbReference type="SAM" id="MobiDB-lite"/>
    </source>
</evidence>
<keyword evidence="4 8" id="KW-0547">Nucleotide-binding</keyword>
<dbReference type="Gene3D" id="3.40.50.10050">
    <property type="entry name" value="Translation initiation factor IF- 2, domain 3"/>
    <property type="match status" value="1"/>
</dbReference>
<evidence type="ECO:0000256" key="6">
    <source>
        <dbReference type="ARBA" id="ARBA00023134"/>
    </source>
</evidence>
<dbReference type="InterPro" id="IPR053905">
    <property type="entry name" value="EF-G-like_DII"/>
</dbReference>
<dbReference type="EMBL" id="JAENIO010000014">
    <property type="protein sequence ID" value="MBK1833884.1"/>
    <property type="molecule type" value="Genomic_DNA"/>
</dbReference>
<feature type="region of interest" description="Disordered" evidence="10">
    <location>
        <begin position="1"/>
        <end position="76"/>
    </location>
</feature>
<dbReference type="AlphaFoldDB" id="A0A934VKQ2"/>
<dbReference type="InterPro" id="IPR036925">
    <property type="entry name" value="TIF_IF2_dom3_sf"/>
</dbReference>
<feature type="binding site" evidence="8">
    <location>
        <begin position="325"/>
        <end position="328"/>
    </location>
    <ligand>
        <name>GTP</name>
        <dbReference type="ChEBI" id="CHEBI:37565"/>
    </ligand>
</feature>
<evidence type="ECO:0000256" key="4">
    <source>
        <dbReference type="ARBA" id="ARBA00022741"/>
    </source>
</evidence>
<dbReference type="Gene3D" id="3.40.50.300">
    <property type="entry name" value="P-loop containing nucleotide triphosphate hydrolases"/>
    <property type="match status" value="1"/>
</dbReference>
<dbReference type="CDD" id="cd03692">
    <property type="entry name" value="mtIF2_IVc"/>
    <property type="match status" value="1"/>
</dbReference>
<proteinExistence type="inferred from homology"/>
<sequence>MADDGKSKETKKKKVLSLLEEDQAPKKSRRERQREKQAAAEAAEPTVEQQKKGALDLGIGDDDAPKSAIKKTRKSGKDILAPISKIKADAELTPTEKAAREEVKEEEAAVPVEAAGEESPAADDKRITLKPPIIVEELAERMGLKGFEIMKDLIALEVFVSPKQAIEPEIAEKVCEAHGFVFEREKREKGGGVHKVEEVIEEPEPEEEEPEDKMVLRAPIITFMGHVDHGKTSLLDYLRQSRVTSGEAGGITQHVGAYQVDHGDRSVTFIDTPGHAVFSSMRARGADVTDIIVLVIAADDGIMPQTREAISHAKAADKTIIVAINKCDLPAADPTRVKTQLMEHELTPVDFGGDIDCLEVSASTGQGMDELLELMALQAEVLELKANPRANARAIVIESQIQAGKGATATVIVENGTLKVGQPFICGPYSGKVKSLINDRGEQVQEVLPGCPVEVLGFSEAPHVGDELVEMESERAAKKLSDERLHERRQERLVRPKKSRMEDMLSFVQTGEKTTLNLILRADVQGSVQAIQQAVEEIESDKVNVKFLHAATGAISESDILLASSSDAVVLGFNTKVESKAVKVAKAEDVQIKLYSVIYELLDQVREAMLGLLVPETREKILGHAEVKQVFKVKRGRAAGCLVTNGKVTRTAHARVMRDRTPVYDGKMSTLRRFTDEVEEVKQGIECGIRLGSFNEYEEGDIIECYNIETLPVEL</sequence>
<keyword evidence="6 8" id="KW-0342">GTP-binding</keyword>
<evidence type="ECO:0000256" key="9">
    <source>
        <dbReference type="RuleBase" id="RU000644"/>
    </source>
</evidence>
<dbReference type="Gene3D" id="2.40.30.10">
    <property type="entry name" value="Translation factors"/>
    <property type="match status" value="2"/>
</dbReference>
<dbReference type="NCBIfam" id="TIGR00487">
    <property type="entry name" value="IF-2"/>
    <property type="match status" value="1"/>
</dbReference>
<dbReference type="HAMAP" id="MF_00100_B">
    <property type="entry name" value="IF_2_B"/>
    <property type="match status" value="1"/>
</dbReference>
<evidence type="ECO:0000313" key="13">
    <source>
        <dbReference type="Proteomes" id="UP000604083"/>
    </source>
</evidence>
<protein>
    <recommendedName>
        <fullName evidence="2 8">Translation initiation factor IF-2</fullName>
    </recommendedName>
</protein>
<evidence type="ECO:0000256" key="5">
    <source>
        <dbReference type="ARBA" id="ARBA00022917"/>
    </source>
</evidence>
<keyword evidence="8" id="KW-0963">Cytoplasm</keyword>
<feature type="binding site" evidence="8">
    <location>
        <begin position="225"/>
        <end position="232"/>
    </location>
    <ligand>
        <name>GTP</name>
        <dbReference type="ChEBI" id="CHEBI:37565"/>
    </ligand>
</feature>
<dbReference type="GO" id="GO:0005525">
    <property type="term" value="F:GTP binding"/>
    <property type="evidence" value="ECO:0007669"/>
    <property type="project" value="UniProtKB-KW"/>
</dbReference>
<evidence type="ECO:0000256" key="2">
    <source>
        <dbReference type="ARBA" id="ARBA00020675"/>
    </source>
</evidence>
<comment type="function">
    <text evidence="7 8 9">One of the essential components for the initiation of protein synthesis. Protects formylmethionyl-tRNA from spontaneous hydrolysis and promotes its binding to the 30S ribosomal subunits. Also involved in the hydrolysis of GTP during the formation of the 70S ribosomal complex.</text>
</comment>